<dbReference type="EMBL" id="JWIN03000016">
    <property type="protein sequence ID" value="KAB1265494.1"/>
    <property type="molecule type" value="Genomic_DNA"/>
</dbReference>
<gene>
    <name evidence="1" type="ORF">Cadr_000018849</name>
</gene>
<proteinExistence type="predicted"/>
<protein>
    <submittedName>
        <fullName evidence="1">Uncharacterized protein</fullName>
    </submittedName>
</protein>
<sequence>MRALRWNLDEKSATWKTMPSSEAGTNLQCLLRNLRRPVSGGGDLVTIQMTRSLDELQTHPRFLWCGSTGCGLTVQILGGDPSGNSVITMWGHVWKTPPCLRLFPQPAPTFSHQPHHSRTS</sequence>
<reference evidence="1 2" key="1">
    <citation type="journal article" date="2019" name="Mol. Ecol. Resour.">
        <title>Improving Illumina assemblies with Hi-C and long reads: an example with the North African dromedary.</title>
        <authorList>
            <person name="Elbers J.P."/>
            <person name="Rogers M.F."/>
            <person name="Perelman P.L."/>
            <person name="Proskuryakova A.A."/>
            <person name="Serdyukova N.A."/>
            <person name="Johnson W.E."/>
            <person name="Horin P."/>
            <person name="Corander J."/>
            <person name="Murphy D."/>
            <person name="Burger P.A."/>
        </authorList>
    </citation>
    <scope>NUCLEOTIDE SEQUENCE [LARGE SCALE GENOMIC DNA]</scope>
    <source>
        <strain evidence="1">Drom800</strain>
        <tissue evidence="1">Blood</tissue>
    </source>
</reference>
<keyword evidence="2" id="KW-1185">Reference proteome</keyword>
<comment type="caution">
    <text evidence="1">The sequence shown here is derived from an EMBL/GenBank/DDBJ whole genome shotgun (WGS) entry which is preliminary data.</text>
</comment>
<name>A0A5N4D2T9_CAMDR</name>
<dbReference type="AlphaFoldDB" id="A0A5N4D2T9"/>
<accession>A0A5N4D2T9</accession>
<evidence type="ECO:0000313" key="1">
    <source>
        <dbReference type="EMBL" id="KAB1265494.1"/>
    </source>
</evidence>
<dbReference type="Proteomes" id="UP000299084">
    <property type="component" value="Unassembled WGS sequence"/>
</dbReference>
<evidence type="ECO:0000313" key="2">
    <source>
        <dbReference type="Proteomes" id="UP000299084"/>
    </source>
</evidence>
<organism evidence="1 2">
    <name type="scientific">Camelus dromedarius</name>
    <name type="common">Dromedary</name>
    <name type="synonym">Arabian camel</name>
    <dbReference type="NCBI Taxonomy" id="9838"/>
    <lineage>
        <taxon>Eukaryota</taxon>
        <taxon>Metazoa</taxon>
        <taxon>Chordata</taxon>
        <taxon>Craniata</taxon>
        <taxon>Vertebrata</taxon>
        <taxon>Euteleostomi</taxon>
        <taxon>Mammalia</taxon>
        <taxon>Eutheria</taxon>
        <taxon>Laurasiatheria</taxon>
        <taxon>Artiodactyla</taxon>
        <taxon>Tylopoda</taxon>
        <taxon>Camelidae</taxon>
        <taxon>Camelus</taxon>
    </lineage>
</organism>